<dbReference type="Pfam" id="PF21360">
    <property type="entry name" value="PylC-like_N"/>
    <property type="match status" value="1"/>
</dbReference>
<keyword evidence="2 4" id="KW-0547">Nucleotide-binding</keyword>
<keyword evidence="1" id="KW-0436">Ligase</keyword>
<dbReference type="PANTHER" id="PTHR43585:SF2">
    <property type="entry name" value="ATP-GRASP ENZYME FSQD"/>
    <property type="match status" value="1"/>
</dbReference>
<dbReference type="OrthoDB" id="24041at2"/>
<reference evidence="6 7" key="1">
    <citation type="submission" date="2016-11" db="EMBL/GenBank/DDBJ databases">
        <authorList>
            <person name="Jaros S."/>
            <person name="Januszkiewicz K."/>
            <person name="Wedrychowicz H."/>
        </authorList>
    </citation>
    <scope>NUCLEOTIDE SEQUENCE [LARGE SCALE GENOMIC DNA]</scope>
    <source>
        <strain evidence="6 7">DSM 45627</strain>
    </source>
</reference>
<evidence type="ECO:0000256" key="4">
    <source>
        <dbReference type="PROSITE-ProRule" id="PRU00409"/>
    </source>
</evidence>
<evidence type="ECO:0000313" key="7">
    <source>
        <dbReference type="Proteomes" id="UP000186132"/>
    </source>
</evidence>
<dbReference type="Gene3D" id="3.30.470.20">
    <property type="entry name" value="ATP-grasp fold, B domain"/>
    <property type="match status" value="1"/>
</dbReference>
<dbReference type="InterPro" id="IPR011761">
    <property type="entry name" value="ATP-grasp"/>
</dbReference>
<organism evidence="6 7">
    <name type="scientific">Jatrophihabitans endophyticus</name>
    <dbReference type="NCBI Taxonomy" id="1206085"/>
    <lineage>
        <taxon>Bacteria</taxon>
        <taxon>Bacillati</taxon>
        <taxon>Actinomycetota</taxon>
        <taxon>Actinomycetes</taxon>
        <taxon>Jatrophihabitantales</taxon>
        <taxon>Jatrophihabitantaceae</taxon>
        <taxon>Jatrophihabitans</taxon>
    </lineage>
</organism>
<dbReference type="Gene3D" id="3.30.1490.20">
    <property type="entry name" value="ATP-grasp fold, A domain"/>
    <property type="match status" value="1"/>
</dbReference>
<evidence type="ECO:0000259" key="5">
    <source>
        <dbReference type="PROSITE" id="PS50975"/>
    </source>
</evidence>
<dbReference type="InterPro" id="IPR013815">
    <property type="entry name" value="ATP_grasp_subdomain_1"/>
</dbReference>
<dbReference type="SUPFAM" id="SSF56059">
    <property type="entry name" value="Glutathione synthetase ATP-binding domain-like"/>
    <property type="match status" value="1"/>
</dbReference>
<proteinExistence type="predicted"/>
<dbReference type="Pfam" id="PF15632">
    <property type="entry name" value="ATPgrasp_Ter"/>
    <property type="match status" value="1"/>
</dbReference>
<dbReference type="AlphaFoldDB" id="A0A1M5CHU8"/>
<dbReference type="InterPro" id="IPR048764">
    <property type="entry name" value="PylC_N"/>
</dbReference>
<dbReference type="GO" id="GO:0016874">
    <property type="term" value="F:ligase activity"/>
    <property type="evidence" value="ECO:0007669"/>
    <property type="project" value="UniProtKB-KW"/>
</dbReference>
<dbReference type="GO" id="GO:0005524">
    <property type="term" value="F:ATP binding"/>
    <property type="evidence" value="ECO:0007669"/>
    <property type="project" value="UniProtKB-UniRule"/>
</dbReference>
<evidence type="ECO:0000256" key="2">
    <source>
        <dbReference type="ARBA" id="ARBA00022741"/>
    </source>
</evidence>
<keyword evidence="7" id="KW-1185">Reference proteome</keyword>
<dbReference type="GO" id="GO:0046872">
    <property type="term" value="F:metal ion binding"/>
    <property type="evidence" value="ECO:0007669"/>
    <property type="project" value="InterPro"/>
</dbReference>
<evidence type="ECO:0000256" key="3">
    <source>
        <dbReference type="ARBA" id="ARBA00022840"/>
    </source>
</evidence>
<dbReference type="Proteomes" id="UP000186132">
    <property type="component" value="Unassembled WGS sequence"/>
</dbReference>
<evidence type="ECO:0000256" key="1">
    <source>
        <dbReference type="ARBA" id="ARBA00022598"/>
    </source>
</evidence>
<keyword evidence="3 4" id="KW-0067">ATP-binding</keyword>
<name>A0A1M5CHU8_9ACTN</name>
<dbReference type="RefSeq" id="WP_073384943.1">
    <property type="nucleotide sequence ID" value="NZ_FQVU01000001.1"/>
</dbReference>
<dbReference type="Gene3D" id="3.40.50.20">
    <property type="match status" value="1"/>
</dbReference>
<dbReference type="PROSITE" id="PS50975">
    <property type="entry name" value="ATP_GRASP"/>
    <property type="match status" value="1"/>
</dbReference>
<gene>
    <name evidence="6" type="ORF">SAMN05443575_0250</name>
</gene>
<protein>
    <submittedName>
        <fullName evidence="6">Carbamoyl-phosphate synthase large subunit</fullName>
    </submittedName>
</protein>
<dbReference type="EMBL" id="FQVU01000001">
    <property type="protein sequence ID" value="SHF54333.1"/>
    <property type="molecule type" value="Genomic_DNA"/>
</dbReference>
<dbReference type="PANTHER" id="PTHR43585">
    <property type="entry name" value="FUMIPYRROLE BIOSYNTHESIS PROTEIN C"/>
    <property type="match status" value="1"/>
</dbReference>
<evidence type="ECO:0000313" key="6">
    <source>
        <dbReference type="EMBL" id="SHF54333.1"/>
    </source>
</evidence>
<accession>A0A1M5CHU8</accession>
<sequence length="337" mass="34873">MTTQSSPSSLGTVLVTGAGGAAAVTLLRSLAGHAELVAADIDPVAVGLYLTDASRRVLLPRGDSPDFVDALLAAAVAHHADLVAPTVDAELLEVSLAADRFAEHGIRVLVESPDTLRTCLDKSTLMQRCAGRVRVPQSLVLDGATTDAELAALGAPFIVKPRSGAGGRGFRVVAGPGELTDADRAGDVLAQELLPGDEYSIDVLCRPGGGVVAAVPRRRDKVDSGIAVAGRTVADPALETFGREVAELIGAQGVVNVQVKLDAEGSAALLEVNARFPGTMALTQAAGIDMPLLAVRAAFGEPLPERLDFREVAVVRHWGDVVVPIDEYGLVPSHDGR</sequence>
<dbReference type="InterPro" id="IPR052032">
    <property type="entry name" value="ATP-dep_AA_Ligase"/>
</dbReference>
<dbReference type="STRING" id="1206085.SAMN05443575_0250"/>
<feature type="domain" description="ATP-grasp" evidence="5">
    <location>
        <begin position="127"/>
        <end position="299"/>
    </location>
</feature>